<dbReference type="InterPro" id="IPR012913">
    <property type="entry name" value="OS9-like_dom"/>
</dbReference>
<dbReference type="Proteomes" id="UP001286313">
    <property type="component" value="Unassembled WGS sequence"/>
</dbReference>
<dbReference type="GO" id="GO:0005788">
    <property type="term" value="C:endoplasmic reticulum lumen"/>
    <property type="evidence" value="ECO:0007669"/>
    <property type="project" value="TreeGrafter"/>
</dbReference>
<accession>A0AAE1F9G6</accession>
<dbReference type="PANTHER" id="PTHR15414:SF5">
    <property type="entry name" value="PROTEIN OS-9"/>
    <property type="match status" value="1"/>
</dbReference>
<proteinExistence type="predicted"/>
<dbReference type="GO" id="GO:0030968">
    <property type="term" value="P:endoplasmic reticulum unfolded protein response"/>
    <property type="evidence" value="ECO:0007669"/>
    <property type="project" value="InterPro"/>
</dbReference>
<evidence type="ECO:0000313" key="2">
    <source>
        <dbReference type="EMBL" id="KAK3868668.1"/>
    </source>
</evidence>
<dbReference type="EMBL" id="JAWQEG010002963">
    <property type="protein sequence ID" value="KAK3868668.1"/>
    <property type="molecule type" value="Genomic_DNA"/>
</dbReference>
<dbReference type="AlphaFoldDB" id="A0AAE1F9G6"/>
<feature type="domain" description="Protein OS9-like" evidence="1">
    <location>
        <begin position="114"/>
        <end position="137"/>
    </location>
</feature>
<dbReference type="Pfam" id="PF07915">
    <property type="entry name" value="PRKCSH"/>
    <property type="match status" value="1"/>
</dbReference>
<name>A0AAE1F9G6_PETCI</name>
<protein>
    <recommendedName>
        <fullName evidence="1">Protein OS9-like domain-containing protein</fullName>
    </recommendedName>
</protein>
<reference evidence="2" key="1">
    <citation type="submission" date="2023-10" db="EMBL/GenBank/DDBJ databases">
        <title>Genome assemblies of two species of porcelain crab, Petrolisthes cinctipes and Petrolisthes manimaculis (Anomura: Porcellanidae).</title>
        <authorList>
            <person name="Angst P."/>
        </authorList>
    </citation>
    <scope>NUCLEOTIDE SEQUENCE</scope>
    <source>
        <strain evidence="2">PB745_01</strain>
        <tissue evidence="2">Gill</tissue>
    </source>
</reference>
<keyword evidence="3" id="KW-1185">Reference proteome</keyword>
<evidence type="ECO:0000313" key="3">
    <source>
        <dbReference type="Proteomes" id="UP001286313"/>
    </source>
</evidence>
<dbReference type="PANTHER" id="PTHR15414">
    <property type="entry name" value="OS-9-RELATED"/>
    <property type="match status" value="1"/>
</dbReference>
<gene>
    <name evidence="2" type="ORF">Pcinc_025968</name>
</gene>
<dbReference type="GO" id="GO:0030970">
    <property type="term" value="P:retrograde protein transport, ER to cytosol"/>
    <property type="evidence" value="ECO:0007669"/>
    <property type="project" value="TreeGrafter"/>
</dbReference>
<sequence length="140" mass="15723">MNVLVIVEGSIHNNDNGGGFNVDDGFNVDGAGFNVDEINNSLDYAVDILNTPVLKDQAWEGEVMSVVNKHGQEYLCFLPNVPSMSESDMKRDDDILDQQVDISELLKPMETAPCLIKTVDWWTYEFCYGGVIMQYHLEGR</sequence>
<organism evidence="2 3">
    <name type="scientific">Petrolisthes cinctipes</name>
    <name type="common">Flat porcelain crab</name>
    <dbReference type="NCBI Taxonomy" id="88211"/>
    <lineage>
        <taxon>Eukaryota</taxon>
        <taxon>Metazoa</taxon>
        <taxon>Ecdysozoa</taxon>
        <taxon>Arthropoda</taxon>
        <taxon>Crustacea</taxon>
        <taxon>Multicrustacea</taxon>
        <taxon>Malacostraca</taxon>
        <taxon>Eumalacostraca</taxon>
        <taxon>Eucarida</taxon>
        <taxon>Decapoda</taxon>
        <taxon>Pleocyemata</taxon>
        <taxon>Anomura</taxon>
        <taxon>Galatheoidea</taxon>
        <taxon>Porcellanidae</taxon>
        <taxon>Petrolisthes</taxon>
    </lineage>
</organism>
<dbReference type="Gene3D" id="2.70.130.10">
    <property type="entry name" value="Mannose-6-phosphate receptor binding domain"/>
    <property type="match status" value="1"/>
</dbReference>
<dbReference type="InterPro" id="IPR045149">
    <property type="entry name" value="OS-9-like"/>
</dbReference>
<dbReference type="InterPro" id="IPR009011">
    <property type="entry name" value="Man6P_isomerase_rcpt-bd_dom_sf"/>
</dbReference>
<evidence type="ECO:0000259" key="1">
    <source>
        <dbReference type="Pfam" id="PF07915"/>
    </source>
</evidence>
<comment type="caution">
    <text evidence="2">The sequence shown here is derived from an EMBL/GenBank/DDBJ whole genome shotgun (WGS) entry which is preliminary data.</text>
</comment>